<keyword evidence="4 7" id="KW-1133">Transmembrane helix</keyword>
<keyword evidence="3 7" id="KW-0812">Transmembrane</keyword>
<feature type="transmembrane region" description="Helical" evidence="7">
    <location>
        <begin position="764"/>
        <end position="783"/>
    </location>
</feature>
<comment type="caution">
    <text evidence="9">The sequence shown here is derived from an EMBL/GenBank/DDBJ whole genome shotgun (WGS) entry which is preliminary data.</text>
</comment>
<keyword evidence="2" id="KW-0813">Transport</keyword>
<accession>A0A9P1D6L2</accession>
<evidence type="ECO:0000256" key="6">
    <source>
        <dbReference type="SAM" id="MobiDB-lite"/>
    </source>
</evidence>
<feature type="region of interest" description="Disordered" evidence="6">
    <location>
        <begin position="110"/>
        <end position="130"/>
    </location>
</feature>
<reference evidence="9" key="1">
    <citation type="submission" date="2022-10" db="EMBL/GenBank/DDBJ databases">
        <authorList>
            <person name="Chen Y."/>
            <person name="Dougan E. K."/>
            <person name="Chan C."/>
            <person name="Rhodes N."/>
            <person name="Thang M."/>
        </authorList>
    </citation>
    <scope>NUCLEOTIDE SEQUENCE</scope>
</reference>
<dbReference type="PANTHER" id="PTHR23511:SF5">
    <property type="entry name" value="MAJOR FACILITATOR-TYPE TRANSPORTER HXNZ-RELATED"/>
    <property type="match status" value="1"/>
</dbReference>
<feature type="transmembrane region" description="Helical" evidence="7">
    <location>
        <begin position="524"/>
        <end position="541"/>
    </location>
</feature>
<feature type="region of interest" description="Disordered" evidence="6">
    <location>
        <begin position="177"/>
        <end position="224"/>
    </location>
</feature>
<feature type="transmembrane region" description="Helical" evidence="7">
    <location>
        <begin position="856"/>
        <end position="876"/>
    </location>
</feature>
<feature type="transmembrane region" description="Helical" evidence="7">
    <location>
        <begin position="495"/>
        <end position="517"/>
    </location>
</feature>
<dbReference type="EMBL" id="CAMXCT020003506">
    <property type="protein sequence ID" value="CAL1158209.1"/>
    <property type="molecule type" value="Genomic_DNA"/>
</dbReference>
<proteinExistence type="predicted"/>
<keyword evidence="11" id="KW-1185">Reference proteome</keyword>
<keyword evidence="5 7" id="KW-0472">Membrane</keyword>
<evidence type="ECO:0000256" key="4">
    <source>
        <dbReference type="ARBA" id="ARBA00022989"/>
    </source>
</evidence>
<sequence length="885" mass="96604">MSDLRSSFRYGLPHRFWPSASETGIVPTRHEQHQRSARQREQVQLRTLLGSIRSGPRPKEAPAPVAVEGWRNFPGLPVGPRLEQREAKVREPSMREAAQQLSFGWRSRYHQDPISAPKRPQSANQKAPSTSRFAKMFDPKQLPADFRQQLCNLPRPIAARAFKHHLCITGVEGELSEDLGEAPQTPPNTPSHVEPPEAVRRSGKKRPSEGKPEGSPSASPSWIQRHMRIPSLTSEISEASAVETRRSSTVMQEEEIPGYLVEMQEEEIPGYLVEMQEEEIPGGEESSSSAADADADASPSGPSAFAAAAETSEYEVLQRHQAPPKVHWLEQQELRIRQQLRHSCFDWSERMERMPRQAGWLRHQYPFTAVQVANACGTDATDERWVQNAEHAVSFAEKPQAHQPTASPSLQVAASVSAGLAALRPRRRYRWRTCRPAANQKAVYDFIEEAGVGSYQIEQVLLVACFFFSEAAELDVISPLTTAWRLEWALVTDQVALLASVGYLGFAAGTLLAGILGDNFGRRVPILLGYLGVMAGSFGMWSAPSPLVVGVFRALTGFSVGIGVPASLTTIAEIAPAKSRAMLISVCYAALALGGLYADLGLYFFLPDLKSGDWRSLCLWSAVPAAIAFPIALFELEDTPIFHLLKGDTENVKRVLSKMAERNDRKVQWTLPPAPARTSAADTADVLALFKSSAVPLLGCAMLDFAYNFTGFGCGYFFPLFISELAEGAPIPPVGELVLANLVAFPAFYLSTQVLNLDFGYKKILVGIGLIEICACLCLMQAGVPVLEILGIFILKLMMVSFSQTVNVVKSETFPSKIRVSALSVSGTCGRMGALLAPALIEETRGAPNSPEEFRVFLSILVAVLVIAASVGVSLLPESKGKSLA</sequence>
<name>A0A9P1D6L2_9DINO</name>
<evidence type="ECO:0000259" key="8">
    <source>
        <dbReference type="PROSITE" id="PS50850"/>
    </source>
</evidence>
<evidence type="ECO:0000313" key="9">
    <source>
        <dbReference type="EMBL" id="CAI4004834.1"/>
    </source>
</evidence>
<dbReference type="GO" id="GO:0016020">
    <property type="term" value="C:membrane"/>
    <property type="evidence" value="ECO:0007669"/>
    <property type="project" value="UniProtKB-SubCell"/>
</dbReference>
<dbReference type="PROSITE" id="PS50850">
    <property type="entry name" value="MFS"/>
    <property type="match status" value="1"/>
</dbReference>
<feature type="transmembrane region" description="Helical" evidence="7">
    <location>
        <begin position="789"/>
        <end position="809"/>
    </location>
</feature>
<feature type="region of interest" description="Disordered" evidence="6">
    <location>
        <begin position="278"/>
        <end position="305"/>
    </location>
</feature>
<dbReference type="Proteomes" id="UP001152797">
    <property type="component" value="Unassembled WGS sequence"/>
</dbReference>
<dbReference type="EMBL" id="CAMXCT010003506">
    <property type="protein sequence ID" value="CAI4004834.1"/>
    <property type="molecule type" value="Genomic_DNA"/>
</dbReference>
<evidence type="ECO:0000256" key="2">
    <source>
        <dbReference type="ARBA" id="ARBA00022448"/>
    </source>
</evidence>
<dbReference type="PANTHER" id="PTHR23511">
    <property type="entry name" value="SYNAPTIC VESICLE GLYCOPROTEIN 2"/>
    <property type="match status" value="1"/>
</dbReference>
<feature type="compositionally biased region" description="Polar residues" evidence="6">
    <location>
        <begin position="121"/>
        <end position="130"/>
    </location>
</feature>
<feature type="transmembrane region" description="Helical" evidence="7">
    <location>
        <begin position="617"/>
        <end position="636"/>
    </location>
</feature>
<dbReference type="OrthoDB" id="438224at2759"/>
<evidence type="ECO:0000256" key="7">
    <source>
        <dbReference type="SAM" id="Phobius"/>
    </source>
</evidence>
<dbReference type="InterPro" id="IPR005828">
    <property type="entry name" value="MFS_sugar_transport-like"/>
</dbReference>
<dbReference type="InterPro" id="IPR020846">
    <property type="entry name" value="MFS_dom"/>
</dbReference>
<dbReference type="GO" id="GO:0022857">
    <property type="term" value="F:transmembrane transporter activity"/>
    <property type="evidence" value="ECO:0007669"/>
    <property type="project" value="InterPro"/>
</dbReference>
<dbReference type="Pfam" id="PF00083">
    <property type="entry name" value="Sugar_tr"/>
    <property type="match status" value="1"/>
</dbReference>
<dbReference type="CDD" id="cd17316">
    <property type="entry name" value="MFS_SV2_like"/>
    <property type="match status" value="1"/>
</dbReference>
<protein>
    <submittedName>
        <fullName evidence="10">Synaptic vesicle 2-related protein (SV2-related protein)</fullName>
    </submittedName>
</protein>
<dbReference type="SUPFAM" id="SSF103473">
    <property type="entry name" value="MFS general substrate transporter"/>
    <property type="match status" value="1"/>
</dbReference>
<feature type="transmembrane region" description="Helical" evidence="7">
    <location>
        <begin position="547"/>
        <end position="569"/>
    </location>
</feature>
<feature type="compositionally biased region" description="Low complexity" evidence="6">
    <location>
        <begin position="283"/>
        <end position="305"/>
    </location>
</feature>
<dbReference type="EMBL" id="CAMXCT030003506">
    <property type="protein sequence ID" value="CAL4792146.1"/>
    <property type="molecule type" value="Genomic_DNA"/>
</dbReference>
<evidence type="ECO:0000256" key="1">
    <source>
        <dbReference type="ARBA" id="ARBA00004141"/>
    </source>
</evidence>
<evidence type="ECO:0000313" key="11">
    <source>
        <dbReference type="Proteomes" id="UP001152797"/>
    </source>
</evidence>
<dbReference type="AlphaFoldDB" id="A0A9P1D6L2"/>
<gene>
    <name evidence="9" type="ORF">C1SCF055_LOCUS30603</name>
</gene>
<evidence type="ECO:0000256" key="5">
    <source>
        <dbReference type="ARBA" id="ARBA00023136"/>
    </source>
</evidence>
<feature type="domain" description="Major facilitator superfamily (MFS) profile" evidence="8">
    <location>
        <begin position="459"/>
        <end position="880"/>
    </location>
</feature>
<dbReference type="InterPro" id="IPR036259">
    <property type="entry name" value="MFS_trans_sf"/>
</dbReference>
<dbReference type="Gene3D" id="1.20.1250.20">
    <property type="entry name" value="MFS general substrate transporter like domains"/>
    <property type="match status" value="1"/>
</dbReference>
<feature type="region of interest" description="Disordered" evidence="6">
    <location>
        <begin position="231"/>
        <end position="250"/>
    </location>
</feature>
<evidence type="ECO:0000313" key="10">
    <source>
        <dbReference type="EMBL" id="CAL4792146.1"/>
    </source>
</evidence>
<feature type="transmembrane region" description="Helical" evidence="7">
    <location>
        <begin position="581"/>
        <end position="605"/>
    </location>
</feature>
<organism evidence="9">
    <name type="scientific">Cladocopium goreaui</name>
    <dbReference type="NCBI Taxonomy" id="2562237"/>
    <lineage>
        <taxon>Eukaryota</taxon>
        <taxon>Sar</taxon>
        <taxon>Alveolata</taxon>
        <taxon>Dinophyceae</taxon>
        <taxon>Suessiales</taxon>
        <taxon>Symbiodiniaceae</taxon>
        <taxon>Cladocopium</taxon>
    </lineage>
</organism>
<feature type="compositionally biased region" description="Basic and acidic residues" evidence="6">
    <location>
        <begin position="194"/>
        <end position="212"/>
    </location>
</feature>
<feature type="transmembrane region" description="Helical" evidence="7">
    <location>
        <begin position="738"/>
        <end position="757"/>
    </location>
</feature>
<evidence type="ECO:0000256" key="3">
    <source>
        <dbReference type="ARBA" id="ARBA00022692"/>
    </source>
</evidence>
<comment type="subcellular location">
    <subcellularLocation>
        <location evidence="1">Membrane</location>
        <topology evidence="1">Multi-pass membrane protein</topology>
    </subcellularLocation>
</comment>
<reference evidence="10 11" key="2">
    <citation type="submission" date="2024-05" db="EMBL/GenBank/DDBJ databases">
        <authorList>
            <person name="Chen Y."/>
            <person name="Shah S."/>
            <person name="Dougan E. K."/>
            <person name="Thang M."/>
            <person name="Chan C."/>
        </authorList>
    </citation>
    <scope>NUCLEOTIDE SEQUENCE [LARGE SCALE GENOMIC DNA]</scope>
</reference>
<feature type="transmembrane region" description="Helical" evidence="7">
    <location>
        <begin position="697"/>
        <end position="718"/>
    </location>
</feature>